<sequence>MIREKSKERLVISEFFKPFLRILQIFSCYSPVPASSTAYKMYSVVEVTLLIFVPCFLKTVDVLQSFTELDEALATLLIYVTFFIYTLKSISLITQKDDVRKLVRCLDLDIFQPRNTRQRNFIKGQILTSKGILTLFTAGGCFTCTLLDLQPLLINRQERNGPINFWYPVVNTTKSPAYEIAYAYESIVSITHAFTHCVLDAINIICMAFIIGQLHSIEDTLINLRSYAEKEVNIKGEPNTTEKIHVQMNILLIECVSKHRALRRFANDLNKIYTNNFFLILANCMLALAFLMYKMSKAATLDFTFIFMIFYFGTMMTLVFMCNWYGNEIIYKSGNLHTAAYSMDWPGTPISFQKNLLFTIIHLQVPIKLYALNFFLLCLESYISVVKTSWSYFVMLTTVSNN</sequence>
<evidence type="ECO:0000256" key="1">
    <source>
        <dbReference type="ARBA" id="ARBA00004651"/>
    </source>
</evidence>
<dbReference type="GO" id="GO:0005549">
    <property type="term" value="F:odorant binding"/>
    <property type="evidence" value="ECO:0007669"/>
    <property type="project" value="InterPro"/>
</dbReference>
<comment type="similarity">
    <text evidence="10">Belongs to the insect chemoreceptor superfamily. Heteromeric odorant receptor channel (TC 1.A.69) family.</text>
</comment>
<feature type="transmembrane region" description="Helical" evidence="10">
    <location>
        <begin position="272"/>
        <end position="293"/>
    </location>
</feature>
<evidence type="ECO:0000256" key="4">
    <source>
        <dbReference type="ARBA" id="ARBA00022692"/>
    </source>
</evidence>
<organism evidence="11">
    <name type="scientific">Protaetia brevitarsis</name>
    <name type="common">White-spotted flower chafer beetle</name>
    <name type="synonym">Liocola brevitarsis</name>
    <dbReference type="NCBI Taxonomy" id="348688"/>
    <lineage>
        <taxon>Eukaryota</taxon>
        <taxon>Metazoa</taxon>
        <taxon>Ecdysozoa</taxon>
        <taxon>Arthropoda</taxon>
        <taxon>Hexapoda</taxon>
        <taxon>Insecta</taxon>
        <taxon>Pterygota</taxon>
        <taxon>Neoptera</taxon>
        <taxon>Endopterygota</taxon>
        <taxon>Coleoptera</taxon>
        <taxon>Polyphaga</taxon>
        <taxon>Scarabaeiformia</taxon>
        <taxon>Scarabaeidae</taxon>
        <taxon>Cetoniinae</taxon>
        <taxon>Protaetia</taxon>
        <taxon>Liocola</taxon>
    </lineage>
</organism>
<name>A0A411HR10_PROBE</name>
<comment type="subcellular location">
    <subcellularLocation>
        <location evidence="1 10">Cell membrane</location>
        <topology evidence="1 10">Multi-pass membrane protein</topology>
    </subcellularLocation>
</comment>
<evidence type="ECO:0000256" key="10">
    <source>
        <dbReference type="RuleBase" id="RU351113"/>
    </source>
</evidence>
<dbReference type="PANTHER" id="PTHR21137:SF35">
    <property type="entry name" value="ODORANT RECEPTOR 19A-RELATED"/>
    <property type="match status" value="1"/>
</dbReference>
<evidence type="ECO:0000256" key="8">
    <source>
        <dbReference type="ARBA" id="ARBA00023170"/>
    </source>
</evidence>
<keyword evidence="4 10" id="KW-0812">Transmembrane</keyword>
<dbReference type="PANTHER" id="PTHR21137">
    <property type="entry name" value="ODORANT RECEPTOR"/>
    <property type="match status" value="1"/>
</dbReference>
<proteinExistence type="evidence at transcript level"/>
<dbReference type="AlphaFoldDB" id="A0A411HR10"/>
<dbReference type="GO" id="GO:0004984">
    <property type="term" value="F:olfactory receptor activity"/>
    <property type="evidence" value="ECO:0007669"/>
    <property type="project" value="InterPro"/>
</dbReference>
<evidence type="ECO:0000256" key="5">
    <source>
        <dbReference type="ARBA" id="ARBA00022725"/>
    </source>
</evidence>
<keyword evidence="9 10" id="KW-0807">Transducer</keyword>
<keyword evidence="6 10" id="KW-1133">Transmembrane helix</keyword>
<accession>A0A411HR10</accession>
<evidence type="ECO:0000256" key="7">
    <source>
        <dbReference type="ARBA" id="ARBA00023136"/>
    </source>
</evidence>
<dbReference type="Pfam" id="PF02949">
    <property type="entry name" value="7tm_6"/>
    <property type="match status" value="1"/>
</dbReference>
<dbReference type="GO" id="GO:0007165">
    <property type="term" value="P:signal transduction"/>
    <property type="evidence" value="ECO:0007669"/>
    <property type="project" value="UniProtKB-KW"/>
</dbReference>
<keyword evidence="8 10" id="KW-0675">Receptor</keyword>
<evidence type="ECO:0000256" key="6">
    <source>
        <dbReference type="ARBA" id="ARBA00022989"/>
    </source>
</evidence>
<keyword evidence="7 10" id="KW-0472">Membrane</keyword>
<feature type="transmembrane region" description="Helical" evidence="10">
    <location>
        <begin position="72"/>
        <end position="94"/>
    </location>
</feature>
<comment type="caution">
    <text evidence="10">Lacks conserved residue(s) required for the propagation of feature annotation.</text>
</comment>
<keyword evidence="3 10" id="KW-0716">Sensory transduction</keyword>
<feature type="transmembrane region" description="Helical" evidence="10">
    <location>
        <begin position="305"/>
        <end position="326"/>
    </location>
</feature>
<feature type="transmembrane region" description="Helical" evidence="10">
    <location>
        <begin position="41"/>
        <end position="60"/>
    </location>
</feature>
<keyword evidence="5 10" id="KW-0552">Olfaction</keyword>
<dbReference type="InterPro" id="IPR004117">
    <property type="entry name" value="7tm6_olfct_rcpt"/>
</dbReference>
<reference evidence="11" key="1">
    <citation type="submission" date="2018-05" db="EMBL/GenBank/DDBJ databases">
        <title>Identification and expression analysis of candidate chemosensory receptors in the white-spotted flower chafer, Protaetia brevitarsis.</title>
        <authorList>
            <person name="Zhang T."/>
        </authorList>
    </citation>
    <scope>NUCLEOTIDE SEQUENCE</scope>
</reference>
<dbReference type="EMBL" id="MH324858">
    <property type="protein sequence ID" value="QBB72957.1"/>
    <property type="molecule type" value="mRNA"/>
</dbReference>
<evidence type="ECO:0000256" key="9">
    <source>
        <dbReference type="ARBA" id="ARBA00023224"/>
    </source>
</evidence>
<protein>
    <recommendedName>
        <fullName evidence="10">Odorant receptor</fullName>
    </recommendedName>
</protein>
<dbReference type="GO" id="GO:0005886">
    <property type="term" value="C:plasma membrane"/>
    <property type="evidence" value="ECO:0007669"/>
    <property type="project" value="UniProtKB-SubCell"/>
</dbReference>
<evidence type="ECO:0000313" key="11">
    <source>
        <dbReference type="EMBL" id="QBB72957.1"/>
    </source>
</evidence>
<evidence type="ECO:0000256" key="2">
    <source>
        <dbReference type="ARBA" id="ARBA00022475"/>
    </source>
</evidence>
<keyword evidence="2" id="KW-1003">Cell membrane</keyword>
<gene>
    <name evidence="11" type="primary">OR25</name>
</gene>
<evidence type="ECO:0000256" key="3">
    <source>
        <dbReference type="ARBA" id="ARBA00022606"/>
    </source>
</evidence>